<accession>A0A5B1CIZ1</accession>
<dbReference type="RefSeq" id="WP_149752685.1">
    <property type="nucleotide sequence ID" value="NZ_LWSK01000106.1"/>
</dbReference>
<evidence type="ECO:0000256" key="3">
    <source>
        <dbReference type="ARBA" id="ARBA00022989"/>
    </source>
</evidence>
<dbReference type="AlphaFoldDB" id="A0A5B1CIZ1"/>
<evidence type="ECO:0000256" key="2">
    <source>
        <dbReference type="ARBA" id="ARBA00022692"/>
    </source>
</evidence>
<dbReference type="Proteomes" id="UP000322699">
    <property type="component" value="Unassembled WGS sequence"/>
</dbReference>
<feature type="domain" description="DUF202" evidence="6">
    <location>
        <begin position="20"/>
        <end position="83"/>
    </location>
</feature>
<keyword evidence="8" id="KW-1185">Reference proteome</keyword>
<protein>
    <recommendedName>
        <fullName evidence="6">DUF202 domain-containing protein</fullName>
    </recommendedName>
</protein>
<proteinExistence type="predicted"/>
<evidence type="ECO:0000256" key="5">
    <source>
        <dbReference type="SAM" id="Phobius"/>
    </source>
</evidence>
<evidence type="ECO:0000256" key="4">
    <source>
        <dbReference type="ARBA" id="ARBA00023136"/>
    </source>
</evidence>
<reference evidence="7 8" key="1">
    <citation type="submission" date="2019-08" db="EMBL/GenBank/DDBJ databases">
        <title>Deep-cultivation of Planctomycetes and their phenomic and genomic characterization uncovers novel biology.</title>
        <authorList>
            <person name="Wiegand S."/>
            <person name="Jogler M."/>
            <person name="Boedeker C."/>
            <person name="Pinto D."/>
            <person name="Vollmers J."/>
            <person name="Rivas-Marin E."/>
            <person name="Kohn T."/>
            <person name="Peeters S.H."/>
            <person name="Heuer A."/>
            <person name="Rast P."/>
            <person name="Oberbeckmann S."/>
            <person name="Bunk B."/>
            <person name="Jeske O."/>
            <person name="Meyerdierks A."/>
            <person name="Storesund J.E."/>
            <person name="Kallscheuer N."/>
            <person name="Luecker S."/>
            <person name="Lage O.M."/>
            <person name="Pohl T."/>
            <person name="Merkel B.J."/>
            <person name="Hornburger P."/>
            <person name="Mueller R.-W."/>
            <person name="Bruemmer F."/>
            <person name="Labrenz M."/>
            <person name="Spormann A.M."/>
            <person name="Op Den Camp H."/>
            <person name="Overmann J."/>
            <person name="Amann R."/>
            <person name="Jetten M.S.M."/>
            <person name="Mascher T."/>
            <person name="Medema M.H."/>
            <person name="Devos D.P."/>
            <person name="Kaster A.-K."/>
            <person name="Ovreas L."/>
            <person name="Rohde M."/>
            <person name="Galperin M.Y."/>
            <person name="Jogler C."/>
        </authorList>
    </citation>
    <scope>NUCLEOTIDE SEQUENCE [LARGE SCALE GENOMIC DNA]</scope>
    <source>
        <strain evidence="7 8">LF1</strain>
    </source>
</reference>
<keyword evidence="2 5" id="KW-0812">Transmembrane</keyword>
<evidence type="ECO:0000259" key="6">
    <source>
        <dbReference type="Pfam" id="PF02656"/>
    </source>
</evidence>
<gene>
    <name evidence="7" type="ORF">LF1_17730</name>
</gene>
<keyword evidence="3 5" id="KW-1133">Transmembrane helix</keyword>
<dbReference type="Pfam" id="PF02656">
    <property type="entry name" value="DUF202"/>
    <property type="match status" value="1"/>
</dbReference>
<evidence type="ECO:0000313" key="7">
    <source>
        <dbReference type="EMBL" id="KAA1259244.1"/>
    </source>
</evidence>
<feature type="transmembrane region" description="Helical" evidence="5">
    <location>
        <begin position="56"/>
        <end position="79"/>
    </location>
</feature>
<evidence type="ECO:0000313" key="8">
    <source>
        <dbReference type="Proteomes" id="UP000322699"/>
    </source>
</evidence>
<feature type="transmembrane region" description="Helical" evidence="5">
    <location>
        <begin position="29"/>
        <end position="50"/>
    </location>
</feature>
<keyword evidence="4 5" id="KW-0472">Membrane</keyword>
<sequence length="88" mass="9512">MAPEIKSGDSTRRDHLALVRTDLANERTLLAYGRTALMVAATGLTAVKFFPDTPGIVIIGWTLAGVGAVISATGILRFVRLRRCLRQC</sequence>
<dbReference type="EMBL" id="VRLW01000001">
    <property type="protein sequence ID" value="KAA1259244.1"/>
    <property type="molecule type" value="Genomic_DNA"/>
</dbReference>
<dbReference type="OrthoDB" id="582337at2"/>
<dbReference type="GO" id="GO:0012505">
    <property type="term" value="C:endomembrane system"/>
    <property type="evidence" value="ECO:0007669"/>
    <property type="project" value="UniProtKB-SubCell"/>
</dbReference>
<evidence type="ECO:0000256" key="1">
    <source>
        <dbReference type="ARBA" id="ARBA00004127"/>
    </source>
</evidence>
<name>A0A5B1CIZ1_9BACT</name>
<comment type="caution">
    <text evidence="7">The sequence shown here is derived from an EMBL/GenBank/DDBJ whole genome shotgun (WGS) entry which is preliminary data.</text>
</comment>
<comment type="subcellular location">
    <subcellularLocation>
        <location evidence="1">Endomembrane system</location>
        <topology evidence="1">Multi-pass membrane protein</topology>
    </subcellularLocation>
</comment>
<dbReference type="InterPro" id="IPR003807">
    <property type="entry name" value="DUF202"/>
</dbReference>
<organism evidence="7 8">
    <name type="scientific">Rubripirellula obstinata</name>
    <dbReference type="NCBI Taxonomy" id="406547"/>
    <lineage>
        <taxon>Bacteria</taxon>
        <taxon>Pseudomonadati</taxon>
        <taxon>Planctomycetota</taxon>
        <taxon>Planctomycetia</taxon>
        <taxon>Pirellulales</taxon>
        <taxon>Pirellulaceae</taxon>
        <taxon>Rubripirellula</taxon>
    </lineage>
</organism>